<dbReference type="PANTHER" id="PTHR31571">
    <property type="entry name" value="ALTERED INHERITANCE OF MITOCHONDRIA PROTEIN 6"/>
    <property type="match status" value="1"/>
</dbReference>
<keyword evidence="3" id="KW-1185">Reference proteome</keyword>
<evidence type="ECO:0000313" key="3">
    <source>
        <dbReference type="Proteomes" id="UP001500909"/>
    </source>
</evidence>
<dbReference type="EMBL" id="BAAABY010000054">
    <property type="protein sequence ID" value="GAA0493905.1"/>
    <property type="molecule type" value="Genomic_DNA"/>
</dbReference>
<dbReference type="RefSeq" id="WP_346099599.1">
    <property type="nucleotide sequence ID" value="NZ_BAAABY010000054.1"/>
</dbReference>
<dbReference type="InterPro" id="IPR051236">
    <property type="entry name" value="HAT_RTT109-like"/>
</dbReference>
<dbReference type="SUPFAM" id="SSF51695">
    <property type="entry name" value="PLC-like phosphodiesterases"/>
    <property type="match status" value="1"/>
</dbReference>
<dbReference type="Proteomes" id="UP001500909">
    <property type="component" value="Unassembled WGS sequence"/>
</dbReference>
<sequence>MCAALLAGAVPPAAARGTGPHRTAERGQAPLRRAHAHNDYAHDRPLFDALDHGFSSVEADVWLVDGRLLVAHEEADLDPRRTLEALYLDPLRSLVAANGGTVFRGHGLSLQLLVDLKTAGAPTYQELARRLRPYAPILSVCAAGRVRTRAVTAVVSGDRGARGPMAAERVRRAFYDGRLTDLGTAAPASFVPLVSANWSERFDWAGVGTVPAAERAELRRIVAAAHGEGRRLRFWATPDAPGPAREAVWRELLAAGVDHLNTDDLAGLERFLRAAGR</sequence>
<gene>
    <name evidence="2" type="ORF">GCM10010361_68980</name>
</gene>
<comment type="caution">
    <text evidence="2">The sequence shown here is derived from an EMBL/GenBank/DDBJ whole genome shotgun (WGS) entry which is preliminary data.</text>
</comment>
<dbReference type="CDD" id="cd08577">
    <property type="entry name" value="PI-PLCc_GDPD_SF_unchar3"/>
    <property type="match status" value="1"/>
</dbReference>
<accession>A0ABP3L817</accession>
<dbReference type="PANTHER" id="PTHR31571:SF1">
    <property type="entry name" value="ALTERED INHERITANCE OF MITOCHONDRIA PROTEIN 6"/>
    <property type="match status" value="1"/>
</dbReference>
<dbReference type="Gene3D" id="3.20.20.190">
    <property type="entry name" value="Phosphatidylinositol (PI) phosphodiesterase"/>
    <property type="match status" value="1"/>
</dbReference>
<dbReference type="InterPro" id="IPR039559">
    <property type="entry name" value="AIM6_PI-PLC-like_dom"/>
</dbReference>
<dbReference type="InterPro" id="IPR017946">
    <property type="entry name" value="PLC-like_Pdiesterase_TIM-brl"/>
</dbReference>
<evidence type="ECO:0000313" key="2">
    <source>
        <dbReference type="EMBL" id="GAA0493905.1"/>
    </source>
</evidence>
<evidence type="ECO:0000256" key="1">
    <source>
        <dbReference type="ARBA" id="ARBA00014286"/>
    </source>
</evidence>
<name>A0ABP3L817_9ACTN</name>
<reference evidence="3" key="1">
    <citation type="journal article" date="2019" name="Int. J. Syst. Evol. Microbiol.">
        <title>The Global Catalogue of Microorganisms (GCM) 10K type strain sequencing project: providing services to taxonomists for standard genome sequencing and annotation.</title>
        <authorList>
            <consortium name="The Broad Institute Genomics Platform"/>
            <consortium name="The Broad Institute Genome Sequencing Center for Infectious Disease"/>
            <person name="Wu L."/>
            <person name="Ma J."/>
        </authorList>
    </citation>
    <scope>NUCLEOTIDE SEQUENCE [LARGE SCALE GENOMIC DNA]</scope>
    <source>
        <strain evidence="3">JCM 4805</strain>
    </source>
</reference>
<proteinExistence type="predicted"/>
<protein>
    <recommendedName>
        <fullName evidence="1">Altered inheritance of mitochondria protein 6</fullName>
    </recommendedName>
</protein>
<dbReference type="Pfam" id="PF13653">
    <property type="entry name" value="GDPD_2"/>
    <property type="match status" value="1"/>
</dbReference>
<organism evidence="2 3">
    <name type="scientific">Streptomyces olivaceiscleroticus</name>
    <dbReference type="NCBI Taxonomy" id="68245"/>
    <lineage>
        <taxon>Bacteria</taxon>
        <taxon>Bacillati</taxon>
        <taxon>Actinomycetota</taxon>
        <taxon>Actinomycetes</taxon>
        <taxon>Kitasatosporales</taxon>
        <taxon>Streptomycetaceae</taxon>
        <taxon>Streptomyces</taxon>
    </lineage>
</organism>